<protein>
    <submittedName>
        <fullName evidence="3">M28 family peptidase</fullName>
    </submittedName>
</protein>
<gene>
    <name evidence="3" type="ORF">WKR92_05210</name>
</gene>
<dbReference type="InterPro" id="IPR045175">
    <property type="entry name" value="M28_fam"/>
</dbReference>
<feature type="signal peptide" evidence="1">
    <location>
        <begin position="1"/>
        <end position="20"/>
    </location>
</feature>
<dbReference type="SUPFAM" id="SSF53187">
    <property type="entry name" value="Zn-dependent exopeptidases"/>
    <property type="match status" value="1"/>
</dbReference>
<evidence type="ECO:0000313" key="4">
    <source>
        <dbReference type="Proteomes" id="UP001580928"/>
    </source>
</evidence>
<keyword evidence="1" id="KW-0732">Signal</keyword>
<evidence type="ECO:0000256" key="1">
    <source>
        <dbReference type="SAM" id="SignalP"/>
    </source>
</evidence>
<dbReference type="Proteomes" id="UP001580928">
    <property type="component" value="Unassembled WGS sequence"/>
</dbReference>
<dbReference type="Pfam" id="PF04389">
    <property type="entry name" value="Peptidase_M28"/>
    <property type="match status" value="1"/>
</dbReference>
<evidence type="ECO:0000259" key="2">
    <source>
        <dbReference type="Pfam" id="PF04389"/>
    </source>
</evidence>
<feature type="domain" description="Peptidase M28" evidence="2">
    <location>
        <begin position="290"/>
        <end position="500"/>
    </location>
</feature>
<keyword evidence="4" id="KW-1185">Reference proteome</keyword>
<comment type="caution">
    <text evidence="3">The sequence shown here is derived from an EMBL/GenBank/DDBJ whole genome shotgun (WGS) entry which is preliminary data.</text>
</comment>
<dbReference type="PANTHER" id="PTHR12147">
    <property type="entry name" value="METALLOPEPTIDASE M28 FAMILY MEMBER"/>
    <property type="match status" value="1"/>
</dbReference>
<name>A0ABV5CCD7_9SPHI</name>
<dbReference type="Gene3D" id="3.40.630.10">
    <property type="entry name" value="Zn peptidases"/>
    <property type="match status" value="2"/>
</dbReference>
<dbReference type="EMBL" id="JBBVGT010000002">
    <property type="protein sequence ID" value="MFB5945223.1"/>
    <property type="molecule type" value="Genomic_DNA"/>
</dbReference>
<evidence type="ECO:0000313" key="3">
    <source>
        <dbReference type="EMBL" id="MFB5945223.1"/>
    </source>
</evidence>
<sequence length="519" mass="57917">MLKKTSLLTAFIAVTATTFAQSDAISKKYAQEINVESATKHLTILASDEFEGRDTGKPGGHKAAQYIADEFKKLGLEAPVNGSYFQPVDLIETSLKVSEFAINNKSYQVGEGFYMTATGEQTITADEIVFIGYGISNENYNDLKNIDIENKVVLLINEGEPVNADGTYYVSGTKEVSAWSTQRNKRIQSVASLNPKLIIAASSQIDSFLERFGDRLNRPRLMLREDYKEAPNSPAVAHVNFTLANELLKGKKIEDLQAKINKSGKPQSTVIKSLFKTSYGIKTSDVKSDNVLGYLEGSDLKEEVVVISAHYDHVGIQNGEIYNGADDDGSGTTGVIEVAQAFVKSKKDGNGPRRSILFLLVTAEEKGLMGSDYYTRNPIFPLENTVTDLNIDMIGRVDPPHEDNPNYIYLIGSDKLSSELHAISETANQQFTKLNLDYKYNDPNDPERIYYRSDHYNFAKHGIPVIFYFNGVHEDYHKPTDTVDKINFELLVKRAKLVFHTAWEVANRDKKLVVDSNKK</sequence>
<proteinExistence type="predicted"/>
<dbReference type="InterPro" id="IPR007484">
    <property type="entry name" value="Peptidase_M28"/>
</dbReference>
<feature type="chain" id="PRO_5045808336" evidence="1">
    <location>
        <begin position="21"/>
        <end position="519"/>
    </location>
</feature>
<dbReference type="RefSeq" id="WP_375556766.1">
    <property type="nucleotide sequence ID" value="NZ_JBBVGT010000002.1"/>
</dbReference>
<accession>A0ABV5CCD7</accession>
<dbReference type="PANTHER" id="PTHR12147:SF26">
    <property type="entry name" value="PEPTIDASE M28 DOMAIN-CONTAINING PROTEIN"/>
    <property type="match status" value="1"/>
</dbReference>
<reference evidence="3 4" key="1">
    <citation type="submission" date="2024-04" db="EMBL/GenBank/DDBJ databases">
        <title>Albibacterium profundi sp. nov., isolated from sediment of the Challenger Deep of Mariana Trench.</title>
        <authorList>
            <person name="Wang Y."/>
        </authorList>
    </citation>
    <scope>NUCLEOTIDE SEQUENCE [LARGE SCALE GENOMIC DNA]</scope>
    <source>
        <strain evidence="3 4">RHL897</strain>
    </source>
</reference>
<organism evidence="3 4">
    <name type="scientific">Albibacterium profundi</name>
    <dbReference type="NCBI Taxonomy" id="3134906"/>
    <lineage>
        <taxon>Bacteria</taxon>
        <taxon>Pseudomonadati</taxon>
        <taxon>Bacteroidota</taxon>
        <taxon>Sphingobacteriia</taxon>
        <taxon>Sphingobacteriales</taxon>
        <taxon>Sphingobacteriaceae</taxon>
        <taxon>Albibacterium</taxon>
    </lineage>
</organism>